<comment type="caution">
    <text evidence="1">The sequence shown here is derived from an EMBL/GenBank/DDBJ whole genome shotgun (WGS) entry which is preliminary data.</text>
</comment>
<dbReference type="Proteomes" id="UP000276133">
    <property type="component" value="Unassembled WGS sequence"/>
</dbReference>
<reference evidence="1 2" key="1">
    <citation type="journal article" date="2018" name="Sci. Rep.">
        <title>Genomic signatures of local adaptation to the degree of environmental predictability in rotifers.</title>
        <authorList>
            <person name="Franch-Gras L."/>
            <person name="Hahn C."/>
            <person name="Garcia-Roger E.M."/>
            <person name="Carmona M.J."/>
            <person name="Serra M."/>
            <person name="Gomez A."/>
        </authorList>
    </citation>
    <scope>NUCLEOTIDE SEQUENCE [LARGE SCALE GENOMIC DNA]</scope>
    <source>
        <strain evidence="1">HYR1</strain>
    </source>
</reference>
<evidence type="ECO:0000313" key="2">
    <source>
        <dbReference type="Proteomes" id="UP000276133"/>
    </source>
</evidence>
<evidence type="ECO:0000313" key="1">
    <source>
        <dbReference type="EMBL" id="RNA11525.1"/>
    </source>
</evidence>
<protein>
    <submittedName>
        <fullName evidence="1">Uncharacterized protein</fullName>
    </submittedName>
</protein>
<proteinExistence type="predicted"/>
<dbReference type="EMBL" id="REGN01005940">
    <property type="protein sequence ID" value="RNA11525.1"/>
    <property type="molecule type" value="Genomic_DNA"/>
</dbReference>
<sequence>MLCSQETNCPKLIILSTANNLISDHQIYDPSILLANQEGSCNDIIKQIEMISQGCSEARSHTTYRTDISLIGSSSNSSNSCN</sequence>
<accession>A0A3M7QKN2</accession>
<keyword evidence="2" id="KW-1185">Reference proteome</keyword>
<organism evidence="1 2">
    <name type="scientific">Brachionus plicatilis</name>
    <name type="common">Marine rotifer</name>
    <name type="synonym">Brachionus muelleri</name>
    <dbReference type="NCBI Taxonomy" id="10195"/>
    <lineage>
        <taxon>Eukaryota</taxon>
        <taxon>Metazoa</taxon>
        <taxon>Spiralia</taxon>
        <taxon>Gnathifera</taxon>
        <taxon>Rotifera</taxon>
        <taxon>Eurotatoria</taxon>
        <taxon>Monogononta</taxon>
        <taxon>Pseudotrocha</taxon>
        <taxon>Ploima</taxon>
        <taxon>Brachionidae</taxon>
        <taxon>Brachionus</taxon>
    </lineage>
</organism>
<name>A0A3M7QKN2_BRAPC</name>
<gene>
    <name evidence="1" type="ORF">BpHYR1_000042</name>
</gene>
<dbReference type="AlphaFoldDB" id="A0A3M7QKN2"/>